<sequence length="242" mass="26255">MDLLSGQAAPEAVIAASAKAAQTDLLRASRDPIFVEAVRLLLAIPAAARVEDFGAALRKIGLDVPNRPELLDLVTAVTVTLDQRRAAAPANSDFGEMASRALASTLATTIGDVLPGLFGATPEDVQAATRNLSWNKGIAEYSRRFFGTLLSETLSYWLDRTLDTAVGTDQRFVNVSSRSAFDIELEHFSWESSRIIKEFSGGWYGKTLHRDGGFSTEAAACFGHVALKKIVDDLRTREIRIV</sequence>
<comment type="caution">
    <text evidence="1">The sequence shown here is derived from an EMBL/GenBank/DDBJ whole genome shotgun (WGS) entry which is preliminary data.</text>
</comment>
<evidence type="ECO:0000313" key="1">
    <source>
        <dbReference type="EMBL" id="MEV8466623.1"/>
    </source>
</evidence>
<dbReference type="EMBL" id="JBFBVU010000007">
    <property type="protein sequence ID" value="MEV8466623.1"/>
    <property type="molecule type" value="Genomic_DNA"/>
</dbReference>
<evidence type="ECO:0000313" key="2">
    <source>
        <dbReference type="Proteomes" id="UP001553161"/>
    </source>
</evidence>
<reference evidence="1 2" key="1">
    <citation type="submission" date="2024-07" db="EMBL/GenBank/DDBJ databases">
        <authorList>
            <person name="Kang M."/>
        </authorList>
    </citation>
    <scope>NUCLEOTIDE SEQUENCE [LARGE SCALE GENOMIC DNA]</scope>
    <source>
        <strain evidence="1 2">DFM31</strain>
    </source>
</reference>
<gene>
    <name evidence="1" type="ORF">AB0T83_07500</name>
</gene>
<organism evidence="1 2">
    <name type="scientific">Meridianimarinicoccus marinus</name>
    <dbReference type="NCBI Taxonomy" id="3231483"/>
    <lineage>
        <taxon>Bacteria</taxon>
        <taxon>Pseudomonadati</taxon>
        <taxon>Pseudomonadota</taxon>
        <taxon>Alphaproteobacteria</taxon>
        <taxon>Rhodobacterales</taxon>
        <taxon>Paracoccaceae</taxon>
        <taxon>Meridianimarinicoccus</taxon>
    </lineage>
</organism>
<proteinExistence type="predicted"/>
<keyword evidence="2" id="KW-1185">Reference proteome</keyword>
<dbReference type="RefSeq" id="WP_366192419.1">
    <property type="nucleotide sequence ID" value="NZ_JBFBVU010000007.1"/>
</dbReference>
<name>A0ABV3L525_9RHOB</name>
<dbReference type="Proteomes" id="UP001553161">
    <property type="component" value="Unassembled WGS sequence"/>
</dbReference>
<protein>
    <submittedName>
        <fullName evidence="1">Uncharacterized protein</fullName>
    </submittedName>
</protein>
<accession>A0ABV3L525</accession>